<dbReference type="GO" id="GO:0003677">
    <property type="term" value="F:DNA binding"/>
    <property type="evidence" value="ECO:0007669"/>
    <property type="project" value="UniProtKB-KW"/>
</dbReference>
<evidence type="ECO:0000256" key="4">
    <source>
        <dbReference type="ARBA" id="ARBA00023163"/>
    </source>
</evidence>
<keyword evidence="2" id="KW-0805">Transcription regulation</keyword>
<dbReference type="Gene3D" id="1.10.10.10">
    <property type="entry name" value="Winged helix-like DNA-binding domain superfamily/Winged helix DNA-binding domain"/>
    <property type="match status" value="1"/>
</dbReference>
<name>F0F501_9BACT</name>
<dbReference type="Gene3D" id="1.10.4040.10">
    <property type="entry name" value="Penicillinase repressor domain"/>
    <property type="match status" value="1"/>
</dbReference>
<dbReference type="InterPro" id="IPR005650">
    <property type="entry name" value="BlaI_family"/>
</dbReference>
<protein>
    <submittedName>
        <fullName evidence="5">Transcriptional regulator, BlaI/MecI/CopY family</fullName>
    </submittedName>
</protein>
<keyword evidence="6" id="KW-1185">Reference proteome</keyword>
<evidence type="ECO:0000256" key="3">
    <source>
        <dbReference type="ARBA" id="ARBA00023125"/>
    </source>
</evidence>
<keyword evidence="4" id="KW-0804">Transcription</keyword>
<evidence type="ECO:0000256" key="1">
    <source>
        <dbReference type="ARBA" id="ARBA00011046"/>
    </source>
</evidence>
<comment type="similarity">
    <text evidence="1">Belongs to the BlaI transcriptional regulatory family.</text>
</comment>
<dbReference type="Proteomes" id="UP000005697">
    <property type="component" value="Unassembled WGS sequence"/>
</dbReference>
<dbReference type="Pfam" id="PF03965">
    <property type="entry name" value="Penicillinase_R"/>
    <property type="match status" value="1"/>
</dbReference>
<dbReference type="SUPFAM" id="SSF46785">
    <property type="entry name" value="Winged helix' DNA-binding domain"/>
    <property type="match status" value="1"/>
</dbReference>
<dbReference type="InterPro" id="IPR036390">
    <property type="entry name" value="WH_DNA-bd_sf"/>
</dbReference>
<keyword evidence="3" id="KW-0238">DNA-binding</keyword>
<organism evidence="5 6">
    <name type="scientific">Prevotella multiformis DSM 16608</name>
    <dbReference type="NCBI Taxonomy" id="888743"/>
    <lineage>
        <taxon>Bacteria</taxon>
        <taxon>Pseudomonadati</taxon>
        <taxon>Bacteroidota</taxon>
        <taxon>Bacteroidia</taxon>
        <taxon>Bacteroidales</taxon>
        <taxon>Prevotellaceae</taxon>
        <taxon>Prevotella</taxon>
    </lineage>
</organism>
<dbReference type="eggNOG" id="COG3682">
    <property type="taxonomic scope" value="Bacteria"/>
</dbReference>
<evidence type="ECO:0000313" key="5">
    <source>
        <dbReference type="EMBL" id="EGC20763.1"/>
    </source>
</evidence>
<dbReference type="GO" id="GO:0045892">
    <property type="term" value="P:negative regulation of DNA-templated transcription"/>
    <property type="evidence" value="ECO:0007669"/>
    <property type="project" value="InterPro"/>
</dbReference>
<dbReference type="InterPro" id="IPR036388">
    <property type="entry name" value="WH-like_DNA-bd_sf"/>
</dbReference>
<evidence type="ECO:0000313" key="6">
    <source>
        <dbReference type="Proteomes" id="UP000005697"/>
    </source>
</evidence>
<gene>
    <name evidence="5" type="ORF">HMPREF9141_0667</name>
</gene>
<dbReference type="STRING" id="888743.HMPREF9141_0667"/>
<dbReference type="HOGENOM" id="CLU_119090_4_0_10"/>
<proteinExistence type="inferred from homology"/>
<dbReference type="PIRSF" id="PIRSF019455">
    <property type="entry name" value="CopR_AtkY"/>
    <property type="match status" value="1"/>
</dbReference>
<reference evidence="5 6" key="1">
    <citation type="submission" date="2011-01" db="EMBL/GenBank/DDBJ databases">
        <authorList>
            <person name="Muzny D."/>
            <person name="Qin X."/>
            <person name="Deng J."/>
            <person name="Jiang H."/>
            <person name="Liu Y."/>
            <person name="Qu J."/>
            <person name="Song X.-Z."/>
            <person name="Zhang L."/>
            <person name="Thornton R."/>
            <person name="Coyle M."/>
            <person name="Francisco L."/>
            <person name="Jackson L."/>
            <person name="Javaid M."/>
            <person name="Korchina V."/>
            <person name="Kovar C."/>
            <person name="Mata R."/>
            <person name="Mathew T."/>
            <person name="Ngo R."/>
            <person name="Nguyen L."/>
            <person name="Nguyen N."/>
            <person name="Okwuonu G."/>
            <person name="Ongeri F."/>
            <person name="Pham C."/>
            <person name="Simmons D."/>
            <person name="Wilczek-Boney K."/>
            <person name="Hale W."/>
            <person name="Jakkamsetti A."/>
            <person name="Pham P."/>
            <person name="Ruth R."/>
            <person name="San Lucas F."/>
            <person name="Warren J."/>
            <person name="Zhang J."/>
            <person name="Zhao Z."/>
            <person name="Zhou C."/>
            <person name="Zhu D."/>
            <person name="Lee S."/>
            <person name="Bess C."/>
            <person name="Blankenburg K."/>
            <person name="Forbes L."/>
            <person name="Fu Q."/>
            <person name="Gubbala S."/>
            <person name="Hirani K."/>
            <person name="Jayaseelan J.C."/>
            <person name="Lara F."/>
            <person name="Munidasa M."/>
            <person name="Palculict T."/>
            <person name="Patil S."/>
            <person name="Pu L.-L."/>
            <person name="Saada N."/>
            <person name="Tang L."/>
            <person name="Weissenberger G."/>
            <person name="Zhu Y."/>
            <person name="Hemphill L."/>
            <person name="Shang Y."/>
            <person name="Youmans B."/>
            <person name="Ayvaz T."/>
            <person name="Ross M."/>
            <person name="Santibanez J."/>
            <person name="Aqrawi P."/>
            <person name="Gross S."/>
            <person name="Joshi V."/>
            <person name="Fowler G."/>
            <person name="Nazareth L."/>
            <person name="Reid J."/>
            <person name="Worley K."/>
            <person name="Petrosino J."/>
            <person name="Highlander S."/>
            <person name="Gibbs R."/>
        </authorList>
    </citation>
    <scope>NUCLEOTIDE SEQUENCE [LARGE SCALE GENOMIC DNA]</scope>
    <source>
        <strain evidence="5 6">DSM 16608</strain>
    </source>
</reference>
<dbReference type="EMBL" id="AEWX01000009">
    <property type="protein sequence ID" value="EGC20763.1"/>
    <property type="molecule type" value="Genomic_DNA"/>
</dbReference>
<comment type="caution">
    <text evidence="5">The sequence shown here is derived from an EMBL/GenBank/DDBJ whole genome shotgun (WGS) entry which is preliminary data.</text>
</comment>
<sequence length="126" mass="14897">MKHDLNMEKLTKQEEEVMLQVWRLGRCTTKEILQQLPEPRPPYTTTASVVNNLKRKGYLNAEQRGLTYHFTPRIAQSVYKSDFMRNFVSNYFKNSFREMVSFFAKEEEISPEDLKEIIDEIEKGNG</sequence>
<evidence type="ECO:0000256" key="2">
    <source>
        <dbReference type="ARBA" id="ARBA00023015"/>
    </source>
</evidence>
<dbReference type="AlphaFoldDB" id="F0F501"/>
<accession>F0F501</accession>